<name>A0AAJ3NUA3_9MYCO</name>
<keyword evidence="3" id="KW-1185">Reference proteome</keyword>
<feature type="region of interest" description="Disordered" evidence="1">
    <location>
        <begin position="64"/>
        <end position="90"/>
    </location>
</feature>
<feature type="region of interest" description="Disordered" evidence="1">
    <location>
        <begin position="1"/>
        <end position="36"/>
    </location>
</feature>
<sequence>MCHVGSRQAEPLGRGLQRVDRGARPLQHVTGQAEEPAAAFGLDHLGDREPEPGQALDQVGALARIGDPGGRQRREVRGIGHPPKCAGMGD</sequence>
<protein>
    <submittedName>
        <fullName evidence="2">Uncharacterized protein</fullName>
    </submittedName>
</protein>
<dbReference type="EMBL" id="LQPR01000001">
    <property type="protein sequence ID" value="ORW75538.1"/>
    <property type="molecule type" value="Genomic_DNA"/>
</dbReference>
<evidence type="ECO:0000313" key="2">
    <source>
        <dbReference type="EMBL" id="ORW75538.1"/>
    </source>
</evidence>
<gene>
    <name evidence="2" type="ORF">AWC23_00035</name>
</gene>
<evidence type="ECO:0000256" key="1">
    <source>
        <dbReference type="SAM" id="MobiDB-lite"/>
    </source>
</evidence>
<accession>A0AAJ3NUA3</accession>
<evidence type="ECO:0000313" key="3">
    <source>
        <dbReference type="Proteomes" id="UP000193387"/>
    </source>
</evidence>
<proteinExistence type="predicted"/>
<reference evidence="2 3" key="1">
    <citation type="submission" date="2016-01" db="EMBL/GenBank/DDBJ databases">
        <title>The new phylogeny of the genus Mycobacterium.</title>
        <authorList>
            <person name="Tarcisio F."/>
            <person name="Conor M."/>
            <person name="Antonella G."/>
            <person name="Elisabetta G."/>
            <person name="Giulia F.S."/>
            <person name="Sara T."/>
            <person name="Anna F."/>
            <person name="Clotilde B."/>
            <person name="Roberto B."/>
            <person name="Veronica D.S."/>
            <person name="Fabio R."/>
            <person name="Monica P."/>
            <person name="Olivier J."/>
            <person name="Enrico T."/>
            <person name="Nicola S."/>
        </authorList>
    </citation>
    <scope>NUCLEOTIDE SEQUENCE [LARGE SCALE GENOMIC DNA]</scope>
    <source>
        <strain evidence="2 3">DSM 44616</strain>
    </source>
</reference>
<dbReference type="Proteomes" id="UP000193387">
    <property type="component" value="Unassembled WGS sequence"/>
</dbReference>
<organism evidence="2 3">
    <name type="scientific">Mycobacterium saskatchewanense</name>
    <dbReference type="NCBI Taxonomy" id="220927"/>
    <lineage>
        <taxon>Bacteria</taxon>
        <taxon>Bacillati</taxon>
        <taxon>Actinomycetota</taxon>
        <taxon>Actinomycetes</taxon>
        <taxon>Mycobacteriales</taxon>
        <taxon>Mycobacteriaceae</taxon>
        <taxon>Mycobacterium</taxon>
        <taxon>Mycobacterium simiae complex</taxon>
    </lineage>
</organism>
<comment type="caution">
    <text evidence="2">The sequence shown here is derived from an EMBL/GenBank/DDBJ whole genome shotgun (WGS) entry which is preliminary data.</text>
</comment>
<dbReference type="AlphaFoldDB" id="A0AAJ3NUA3"/>